<dbReference type="SUPFAM" id="SSF141523">
    <property type="entry name" value="L,D-transpeptidase catalytic domain-like"/>
    <property type="match status" value="1"/>
</dbReference>
<dbReference type="GO" id="GO:0008360">
    <property type="term" value="P:regulation of cell shape"/>
    <property type="evidence" value="ECO:0007669"/>
    <property type="project" value="UniProtKB-UniRule"/>
</dbReference>
<dbReference type="InterPro" id="IPR038063">
    <property type="entry name" value="Transpep_catalytic_dom"/>
</dbReference>
<dbReference type="GO" id="GO:0016740">
    <property type="term" value="F:transferase activity"/>
    <property type="evidence" value="ECO:0007669"/>
    <property type="project" value="UniProtKB-KW"/>
</dbReference>
<keyword evidence="3" id="KW-0808">Transferase</keyword>
<keyword evidence="7 9" id="KW-0961">Cell wall biogenesis/degradation</keyword>
<sequence>MKSLAIAVILFLSPLWPFGENPVPNAPFLIVNKHTHQLAYVDRGTVKVIYPVATGATNQLTPNGLHTVIVKAKDPYYRKKNIPGGSPDNPLGSRWIGFDAKDTDGRIYGVHGTNQPESIGASVSAGCIRMENKHVEALFDKIPIGTKLLITETTKSFQEIAAEHNAFNLE</sequence>
<evidence type="ECO:0000313" key="13">
    <source>
        <dbReference type="Proteomes" id="UP000198694"/>
    </source>
</evidence>
<dbReference type="PANTHER" id="PTHR30582:SF4">
    <property type="entry name" value="L,D-TRANSPEPTIDASE YQJB-RELATED"/>
    <property type="match status" value="1"/>
</dbReference>
<dbReference type="STRING" id="407036.SAMN05216243_0099"/>
<evidence type="ECO:0000256" key="7">
    <source>
        <dbReference type="ARBA" id="ARBA00023316"/>
    </source>
</evidence>
<protein>
    <submittedName>
        <fullName evidence="12">L,D-transpeptidase catalytic domain</fullName>
    </submittedName>
</protein>
<evidence type="ECO:0000256" key="1">
    <source>
        <dbReference type="ARBA" id="ARBA00004752"/>
    </source>
</evidence>
<dbReference type="Gene3D" id="2.40.440.10">
    <property type="entry name" value="L,D-transpeptidase catalytic domain-like"/>
    <property type="match status" value="1"/>
</dbReference>
<keyword evidence="13" id="KW-1185">Reference proteome</keyword>
<dbReference type="GO" id="GO:0071972">
    <property type="term" value="F:peptidoglycan L,D-transpeptidase activity"/>
    <property type="evidence" value="ECO:0007669"/>
    <property type="project" value="TreeGrafter"/>
</dbReference>
<evidence type="ECO:0000256" key="3">
    <source>
        <dbReference type="ARBA" id="ARBA00022679"/>
    </source>
</evidence>
<dbReference type="EMBL" id="FNFL01000001">
    <property type="protein sequence ID" value="SDJ65243.1"/>
    <property type="molecule type" value="Genomic_DNA"/>
</dbReference>
<feature type="active site" description="Proton donor/acceptor" evidence="9">
    <location>
        <position position="111"/>
    </location>
</feature>
<dbReference type="GO" id="GO:0005576">
    <property type="term" value="C:extracellular region"/>
    <property type="evidence" value="ECO:0007669"/>
    <property type="project" value="TreeGrafter"/>
</dbReference>
<evidence type="ECO:0000256" key="5">
    <source>
        <dbReference type="ARBA" id="ARBA00022960"/>
    </source>
</evidence>
<dbReference type="GO" id="GO:0071555">
    <property type="term" value="P:cell wall organization"/>
    <property type="evidence" value="ECO:0007669"/>
    <property type="project" value="UniProtKB-UniRule"/>
</dbReference>
<comment type="similarity">
    <text evidence="2">Belongs to the YkuD family.</text>
</comment>
<feature type="domain" description="L,D-TPase catalytic" evidence="11">
    <location>
        <begin position="27"/>
        <end position="151"/>
    </location>
</feature>
<keyword evidence="6 9" id="KW-0573">Peptidoglycan synthesis</keyword>
<organism evidence="12 13">
    <name type="scientific">Sediminibacillus albus</name>
    <dbReference type="NCBI Taxonomy" id="407036"/>
    <lineage>
        <taxon>Bacteria</taxon>
        <taxon>Bacillati</taxon>
        <taxon>Bacillota</taxon>
        <taxon>Bacilli</taxon>
        <taxon>Bacillales</taxon>
        <taxon>Bacillaceae</taxon>
        <taxon>Sediminibacillus</taxon>
    </lineage>
</organism>
<keyword evidence="4" id="KW-0378">Hydrolase</keyword>
<dbReference type="CDD" id="cd16913">
    <property type="entry name" value="YkuD_like"/>
    <property type="match status" value="1"/>
</dbReference>
<gene>
    <name evidence="12" type="ORF">SAMN05216243_0099</name>
</gene>
<evidence type="ECO:0000256" key="4">
    <source>
        <dbReference type="ARBA" id="ARBA00022801"/>
    </source>
</evidence>
<evidence type="ECO:0000256" key="6">
    <source>
        <dbReference type="ARBA" id="ARBA00022984"/>
    </source>
</evidence>
<evidence type="ECO:0000256" key="9">
    <source>
        <dbReference type="PROSITE-ProRule" id="PRU01373"/>
    </source>
</evidence>
<dbReference type="GO" id="GO:0018104">
    <property type="term" value="P:peptidoglycan-protein cross-linking"/>
    <property type="evidence" value="ECO:0007669"/>
    <property type="project" value="TreeGrafter"/>
</dbReference>
<evidence type="ECO:0000313" key="12">
    <source>
        <dbReference type="EMBL" id="SDJ65243.1"/>
    </source>
</evidence>
<comment type="pathway">
    <text evidence="1 9">Cell wall biogenesis; peptidoglycan biosynthesis.</text>
</comment>
<feature type="signal peptide" evidence="10">
    <location>
        <begin position="1"/>
        <end position="19"/>
    </location>
</feature>
<reference evidence="12 13" key="1">
    <citation type="submission" date="2016-10" db="EMBL/GenBank/DDBJ databases">
        <authorList>
            <person name="de Groot N.N."/>
        </authorList>
    </citation>
    <scope>NUCLEOTIDE SEQUENCE [LARGE SCALE GENOMIC DNA]</scope>
    <source>
        <strain evidence="12 13">CGMCC 1.6502</strain>
    </source>
</reference>
<dbReference type="PROSITE" id="PS52029">
    <property type="entry name" value="LD_TPASE"/>
    <property type="match status" value="1"/>
</dbReference>
<dbReference type="Pfam" id="PF03734">
    <property type="entry name" value="YkuD"/>
    <property type="match status" value="1"/>
</dbReference>
<dbReference type="AlphaFoldDB" id="A0A1G8VGU7"/>
<dbReference type="PANTHER" id="PTHR30582">
    <property type="entry name" value="L,D-TRANSPEPTIDASE"/>
    <property type="match status" value="1"/>
</dbReference>
<feature type="chain" id="PRO_5011695776" evidence="10">
    <location>
        <begin position="20"/>
        <end position="170"/>
    </location>
</feature>
<keyword evidence="5 9" id="KW-0133">Cell shape</keyword>
<evidence type="ECO:0000256" key="8">
    <source>
        <dbReference type="ARBA" id="ARBA00060592"/>
    </source>
</evidence>
<proteinExistence type="inferred from homology"/>
<dbReference type="InterPro" id="IPR050979">
    <property type="entry name" value="LD-transpeptidase"/>
</dbReference>
<evidence type="ECO:0000259" key="11">
    <source>
        <dbReference type="PROSITE" id="PS52029"/>
    </source>
</evidence>
<name>A0A1G8VGU7_9BACI</name>
<feature type="active site" description="Nucleophile" evidence="9">
    <location>
        <position position="127"/>
    </location>
</feature>
<evidence type="ECO:0000256" key="10">
    <source>
        <dbReference type="SAM" id="SignalP"/>
    </source>
</evidence>
<dbReference type="InterPro" id="IPR005490">
    <property type="entry name" value="LD_TPept_cat_dom"/>
</dbReference>
<keyword evidence="10" id="KW-0732">Signal</keyword>
<dbReference type="Proteomes" id="UP000198694">
    <property type="component" value="Unassembled WGS sequence"/>
</dbReference>
<dbReference type="UniPathway" id="UPA00219"/>
<dbReference type="FunFam" id="2.40.440.10:FF:000003">
    <property type="entry name" value="L,D-transpeptidase YciB"/>
    <property type="match status" value="1"/>
</dbReference>
<accession>A0A1G8VGU7</accession>
<comment type="pathway">
    <text evidence="8">Glycan biosynthesis.</text>
</comment>
<evidence type="ECO:0000256" key="2">
    <source>
        <dbReference type="ARBA" id="ARBA00005992"/>
    </source>
</evidence>